<gene>
    <name evidence="2" type="ORF">MUN53_09485</name>
</gene>
<protein>
    <submittedName>
        <fullName evidence="2">MACPF domain-containing protein</fullName>
    </submittedName>
</protein>
<organism evidence="2 3">
    <name type="scientific">Parabacteroides faecalis</name>
    <dbReference type="NCBI Taxonomy" id="2924040"/>
    <lineage>
        <taxon>Bacteria</taxon>
        <taxon>Pseudomonadati</taxon>
        <taxon>Bacteroidota</taxon>
        <taxon>Bacteroidia</taxon>
        <taxon>Bacteroidales</taxon>
        <taxon>Tannerellaceae</taxon>
        <taxon>Parabacteroides</taxon>
    </lineage>
</organism>
<evidence type="ECO:0000313" key="3">
    <source>
        <dbReference type="Proteomes" id="UP001165444"/>
    </source>
</evidence>
<dbReference type="EMBL" id="JAKZMM010000021">
    <property type="protein sequence ID" value="MCJ2380841.1"/>
    <property type="molecule type" value="Genomic_DNA"/>
</dbReference>
<evidence type="ECO:0000313" key="2">
    <source>
        <dbReference type="EMBL" id="MCJ2380841.1"/>
    </source>
</evidence>
<dbReference type="Proteomes" id="UP001165444">
    <property type="component" value="Unassembled WGS sequence"/>
</dbReference>
<dbReference type="RefSeq" id="WP_243325102.1">
    <property type="nucleotide sequence ID" value="NZ_JAKZMM010000021.1"/>
</dbReference>
<comment type="caution">
    <text evidence="2">The sequence shown here is derived from an EMBL/GenBank/DDBJ whole genome shotgun (WGS) entry which is preliminary data.</text>
</comment>
<accession>A0ABT0C1H5</accession>
<evidence type="ECO:0000259" key="1">
    <source>
        <dbReference type="Pfam" id="PF01823"/>
    </source>
</evidence>
<dbReference type="Pfam" id="PF01823">
    <property type="entry name" value="MACPF"/>
    <property type="match status" value="1"/>
</dbReference>
<sequence length="694" mass="78655">MNFCILLCVLMASCSDDHESVIIEDLPLVENGMALDVTNGYNSIIIDMADEYKGVPLHTKLPVSFSNSNSALVDFEQRNIEGREYLYPVLKQSIHDLKPFSTRLRIRISSEGKIGDDVIEKDVMVSFRNSSSKPTDEDMSYARIIGHGYDITQDPTITKNYPLFDFNAIYENLQNNFLSQQKGVFFEIYGHDYEKCIEEWGVSVGLSAVMPVPKTKGKYKMSGSVSYSRNESHQSEKYHEYYLSYYRKEMAQASLNWDWVQKTVGDSTGIGWAALLSEEVNDILNNPGSELYQKYANDTISENNIFTLLERYGTHVIMQGTFGGAYFTLYSREDNAYSTTISNDLSASFSVKQKQGQLPSNFAEYYAAKTGSNQVNMSFDGSYYTSDYEEASNAWLFTMSKGGDGEIDMEAWDGKVSTENKDKWVAVSFTTTGTSASDPGLIPIYYLIGDSARYKAVMEYIGPFVDRQSQLPTDDSPVLLADFMMKTAENGQHAGEPKSFVAEDQFGIKRIYYPMMANKHFPNSKYHEHGAETSGDDFIVCDDHCEQYWYYALGHRKDRFYGITDIIFAEKKDGYTARGDASDKDMGEFWPWKIPSNKVLVKFATEGTSDDKLIKAVGLKSGKVFASSGGSEMRTPFETDTFFDDYWSKNVQGSSENWYHGSNGFKTSNEFHPVYSCEPIRKNLREIQHPKTWD</sequence>
<dbReference type="InterPro" id="IPR020864">
    <property type="entry name" value="MACPF"/>
</dbReference>
<name>A0ABT0C1H5_9BACT</name>
<proteinExistence type="predicted"/>
<feature type="domain" description="MACPF" evidence="1">
    <location>
        <begin position="290"/>
        <end position="417"/>
    </location>
</feature>
<keyword evidence="3" id="KW-1185">Reference proteome</keyword>
<reference evidence="2 3" key="1">
    <citation type="submission" date="2022-03" db="EMBL/GenBank/DDBJ databases">
        <title>Parabacteroides sp. nov. isolated from swine feces.</title>
        <authorList>
            <person name="Bak J.E."/>
        </authorList>
    </citation>
    <scope>NUCLEOTIDE SEQUENCE [LARGE SCALE GENOMIC DNA]</scope>
    <source>
        <strain evidence="2 3">AGMB00274</strain>
    </source>
</reference>